<keyword evidence="3" id="KW-1185">Reference proteome</keyword>
<gene>
    <name evidence="2" type="ORF">EXN66_Car021120</name>
</gene>
<keyword evidence="1" id="KW-0175">Coiled coil</keyword>
<accession>A0A6G1QSY1</accession>
<dbReference type="EMBL" id="CM015733">
    <property type="protein sequence ID" value="KAF3705429.1"/>
    <property type="molecule type" value="Genomic_DNA"/>
</dbReference>
<feature type="coiled-coil region" evidence="1">
    <location>
        <begin position="12"/>
        <end position="87"/>
    </location>
</feature>
<reference evidence="2 3" key="1">
    <citation type="submission" date="2019-02" db="EMBL/GenBank/DDBJ databases">
        <title>Opniocepnalus argus genome.</title>
        <authorList>
            <person name="Zhou C."/>
            <person name="Xiao S."/>
        </authorList>
    </citation>
    <scope>NUCLEOTIDE SEQUENCE [LARGE SCALE GENOMIC DNA]</scope>
    <source>
        <strain evidence="2">OARG1902GOOAL</strain>
        <tissue evidence="2">Muscle</tissue>
    </source>
</reference>
<reference evidence="3" key="2">
    <citation type="submission" date="2019-02" db="EMBL/GenBank/DDBJ databases">
        <title>Opniocepnalus argus Var Kimnra genome.</title>
        <authorList>
            <person name="Zhou C."/>
            <person name="Xiao S."/>
        </authorList>
    </citation>
    <scope>NUCLEOTIDE SEQUENCE [LARGE SCALE GENOMIC DNA]</scope>
</reference>
<proteinExistence type="predicted"/>
<dbReference type="AlphaFoldDB" id="A0A6G1QSY1"/>
<evidence type="ECO:0000256" key="1">
    <source>
        <dbReference type="SAM" id="Coils"/>
    </source>
</evidence>
<dbReference type="Proteomes" id="UP000503349">
    <property type="component" value="Chromosome 22"/>
</dbReference>
<sequence>MSTELLPSWLVIVEQAAKLKELEGLKAKVERQKTEVAKLRKLLKAVNAKQKVLEGQKAEVDAQKKELEKLKNHIENQKKELDKLKKHQQGNLYWPESGFLSLSEY</sequence>
<evidence type="ECO:0000313" key="2">
    <source>
        <dbReference type="EMBL" id="KAF3705429.1"/>
    </source>
</evidence>
<evidence type="ECO:0000313" key="3">
    <source>
        <dbReference type="Proteomes" id="UP000503349"/>
    </source>
</evidence>
<dbReference type="SUPFAM" id="SSF58100">
    <property type="entry name" value="Bacterial hemolysins"/>
    <property type="match status" value="1"/>
</dbReference>
<organism evidence="2 3">
    <name type="scientific">Channa argus</name>
    <name type="common">Northern snakehead</name>
    <name type="synonym">Ophicephalus argus</name>
    <dbReference type="NCBI Taxonomy" id="215402"/>
    <lineage>
        <taxon>Eukaryota</taxon>
        <taxon>Metazoa</taxon>
        <taxon>Chordata</taxon>
        <taxon>Craniata</taxon>
        <taxon>Vertebrata</taxon>
        <taxon>Euteleostomi</taxon>
        <taxon>Actinopterygii</taxon>
        <taxon>Neopterygii</taxon>
        <taxon>Teleostei</taxon>
        <taxon>Neoteleostei</taxon>
        <taxon>Acanthomorphata</taxon>
        <taxon>Anabantaria</taxon>
        <taxon>Anabantiformes</taxon>
        <taxon>Channoidei</taxon>
        <taxon>Channidae</taxon>
        <taxon>Channa</taxon>
    </lineage>
</organism>
<name>A0A6G1QSY1_CHAAH</name>
<protein>
    <submittedName>
        <fullName evidence="2">Uncharacterized protein</fullName>
    </submittedName>
</protein>